<organism evidence="9 10">
    <name type="scientific">Hyalangium minutum</name>
    <dbReference type="NCBI Taxonomy" id="394096"/>
    <lineage>
        <taxon>Bacteria</taxon>
        <taxon>Pseudomonadati</taxon>
        <taxon>Myxococcota</taxon>
        <taxon>Myxococcia</taxon>
        <taxon>Myxococcales</taxon>
        <taxon>Cystobacterineae</taxon>
        <taxon>Archangiaceae</taxon>
        <taxon>Hyalangium</taxon>
    </lineage>
</organism>
<dbReference type="InterPro" id="IPR011701">
    <property type="entry name" value="MFS"/>
</dbReference>
<keyword evidence="10" id="KW-1185">Reference proteome</keyword>
<dbReference type="Pfam" id="PF07690">
    <property type="entry name" value="MFS_1"/>
    <property type="match status" value="1"/>
</dbReference>
<feature type="transmembrane region" description="Helical" evidence="7">
    <location>
        <begin position="56"/>
        <end position="74"/>
    </location>
</feature>
<dbReference type="RefSeq" id="WP_044189193.1">
    <property type="nucleotide sequence ID" value="NZ_JMCB01000006.1"/>
</dbReference>
<dbReference type="PROSITE" id="PS50850">
    <property type="entry name" value="MFS"/>
    <property type="match status" value="1"/>
</dbReference>
<comment type="caution">
    <text evidence="9">The sequence shown here is derived from an EMBL/GenBank/DDBJ whole genome shotgun (WGS) entry which is preliminary data.</text>
</comment>
<dbReference type="STRING" id="394096.DB31_7662"/>
<dbReference type="FunFam" id="1.20.1720.10:FF:000004">
    <property type="entry name" value="EmrB/QacA family drug resistance transporter"/>
    <property type="match status" value="1"/>
</dbReference>
<evidence type="ECO:0000313" key="10">
    <source>
        <dbReference type="Proteomes" id="UP000028725"/>
    </source>
</evidence>
<evidence type="ECO:0000256" key="7">
    <source>
        <dbReference type="SAM" id="Phobius"/>
    </source>
</evidence>
<dbReference type="PANTHER" id="PTHR23501:SF191">
    <property type="entry name" value="VACUOLAR BASIC AMINO ACID TRANSPORTER 4"/>
    <property type="match status" value="1"/>
</dbReference>
<name>A0A085WL62_9BACT</name>
<keyword evidence="5 7" id="KW-1133">Transmembrane helix</keyword>
<feature type="transmembrane region" description="Helical" evidence="7">
    <location>
        <begin position="229"/>
        <end position="252"/>
    </location>
</feature>
<dbReference type="Proteomes" id="UP000028725">
    <property type="component" value="Unassembled WGS sequence"/>
</dbReference>
<reference evidence="9 10" key="1">
    <citation type="submission" date="2014-04" db="EMBL/GenBank/DDBJ databases">
        <title>Genome assembly of Hyalangium minutum DSM 14724.</title>
        <authorList>
            <person name="Sharma G."/>
            <person name="Subramanian S."/>
        </authorList>
    </citation>
    <scope>NUCLEOTIDE SEQUENCE [LARGE SCALE GENOMIC DNA]</scope>
    <source>
        <strain evidence="9 10">DSM 14724</strain>
    </source>
</reference>
<dbReference type="CDD" id="cd17502">
    <property type="entry name" value="MFS_Azr1_MDR_like"/>
    <property type="match status" value="1"/>
</dbReference>
<feature type="transmembrane region" description="Helical" evidence="7">
    <location>
        <begin position="373"/>
        <end position="393"/>
    </location>
</feature>
<sequence>MAALEMTVVSTAMPTVVSDLGGIEHYAWVFTAYMLASTITVPIFGKLADLYGRKPILLFGIGLFLVGSVASGLSPTMEWLIAFRTLQGLGAGAMQPITLTVVGDIYNLQERARVQGVFSGVWGLSGLLGPLAGGFIVQWLSWHWIFYINVPVGLATVVLIIIFFHEDIQKQPHTLDIAGAVLLAVGVVALLLGAQTTGSRWLPLGVAAVVLTGFVLVERRVKEPVIPPSIFAIRSIVIASVASALFSAAMFGATTYVPLFVQGVLGGTATEAGGMITPMLVGWPVCSLIAGRLLVKVGFRPLIVGGLGLAGFATVAMALLLKPGVPLVLPGLAMGLFGMGLGFAATALLIAVQTSVGWEMRGVATASNMFFRTVGGAVGVGAMGGVLVARLTANPEVPVSAANALLGPEHGRGLSAEVLQQLSGFLTEGLATNFWIIAAAAVLAFGFSFFFPRVKPSGAPAPSEAAMH</sequence>
<feature type="domain" description="Major facilitator superfamily (MFS) profile" evidence="8">
    <location>
        <begin position="1"/>
        <end position="456"/>
    </location>
</feature>
<gene>
    <name evidence="9" type="ORF">DB31_7662</name>
</gene>
<feature type="transmembrane region" description="Helical" evidence="7">
    <location>
        <begin position="302"/>
        <end position="321"/>
    </location>
</feature>
<feature type="transmembrane region" description="Helical" evidence="7">
    <location>
        <begin position="118"/>
        <end position="138"/>
    </location>
</feature>
<keyword evidence="2" id="KW-0813">Transport</keyword>
<evidence type="ECO:0000313" key="9">
    <source>
        <dbReference type="EMBL" id="KFE68425.1"/>
    </source>
</evidence>
<feature type="transmembrane region" description="Helical" evidence="7">
    <location>
        <begin position="272"/>
        <end position="295"/>
    </location>
</feature>
<dbReference type="GO" id="GO:0005886">
    <property type="term" value="C:plasma membrane"/>
    <property type="evidence" value="ECO:0007669"/>
    <property type="project" value="UniProtKB-SubCell"/>
</dbReference>
<protein>
    <submittedName>
        <fullName evidence="9">Drug resistance transporter, EmrB/QacA family protein</fullName>
    </submittedName>
</protein>
<dbReference type="SUPFAM" id="SSF103473">
    <property type="entry name" value="MFS general substrate transporter"/>
    <property type="match status" value="1"/>
</dbReference>
<evidence type="ECO:0000256" key="1">
    <source>
        <dbReference type="ARBA" id="ARBA00004651"/>
    </source>
</evidence>
<dbReference type="PRINTS" id="PR01036">
    <property type="entry name" value="TCRTETB"/>
</dbReference>
<dbReference type="AlphaFoldDB" id="A0A085WL62"/>
<dbReference type="Gene3D" id="1.20.1720.10">
    <property type="entry name" value="Multidrug resistance protein D"/>
    <property type="match status" value="1"/>
</dbReference>
<keyword evidence="6 7" id="KW-0472">Membrane</keyword>
<comment type="subcellular location">
    <subcellularLocation>
        <location evidence="1">Cell membrane</location>
        <topology evidence="1">Multi-pass membrane protein</topology>
    </subcellularLocation>
</comment>
<keyword evidence="3" id="KW-1003">Cell membrane</keyword>
<dbReference type="InterPro" id="IPR036259">
    <property type="entry name" value="MFS_trans_sf"/>
</dbReference>
<feature type="transmembrane region" description="Helical" evidence="7">
    <location>
        <begin position="432"/>
        <end position="451"/>
    </location>
</feature>
<keyword evidence="4 7" id="KW-0812">Transmembrane</keyword>
<evidence type="ECO:0000256" key="6">
    <source>
        <dbReference type="ARBA" id="ARBA00023136"/>
    </source>
</evidence>
<proteinExistence type="predicted"/>
<dbReference type="OrthoDB" id="9807274at2"/>
<feature type="transmembrane region" description="Helical" evidence="7">
    <location>
        <begin position="177"/>
        <end position="194"/>
    </location>
</feature>
<dbReference type="GO" id="GO:0022857">
    <property type="term" value="F:transmembrane transporter activity"/>
    <property type="evidence" value="ECO:0007669"/>
    <property type="project" value="InterPro"/>
</dbReference>
<evidence type="ECO:0000256" key="5">
    <source>
        <dbReference type="ARBA" id="ARBA00022989"/>
    </source>
</evidence>
<feature type="transmembrane region" description="Helical" evidence="7">
    <location>
        <begin position="144"/>
        <end position="165"/>
    </location>
</feature>
<feature type="transmembrane region" description="Helical" evidence="7">
    <location>
        <begin position="25"/>
        <end position="44"/>
    </location>
</feature>
<feature type="transmembrane region" description="Helical" evidence="7">
    <location>
        <begin position="200"/>
        <end position="217"/>
    </location>
</feature>
<evidence type="ECO:0000256" key="2">
    <source>
        <dbReference type="ARBA" id="ARBA00022448"/>
    </source>
</evidence>
<feature type="transmembrane region" description="Helical" evidence="7">
    <location>
        <begin position="86"/>
        <end position="106"/>
    </location>
</feature>
<accession>A0A085WL62</accession>
<evidence type="ECO:0000259" key="8">
    <source>
        <dbReference type="PROSITE" id="PS50850"/>
    </source>
</evidence>
<dbReference type="Gene3D" id="1.20.1250.20">
    <property type="entry name" value="MFS general substrate transporter like domains"/>
    <property type="match status" value="1"/>
</dbReference>
<evidence type="ECO:0000256" key="4">
    <source>
        <dbReference type="ARBA" id="ARBA00022692"/>
    </source>
</evidence>
<evidence type="ECO:0000256" key="3">
    <source>
        <dbReference type="ARBA" id="ARBA00022475"/>
    </source>
</evidence>
<dbReference type="PANTHER" id="PTHR23501">
    <property type="entry name" value="MAJOR FACILITATOR SUPERFAMILY"/>
    <property type="match status" value="1"/>
</dbReference>
<feature type="transmembrane region" description="Helical" evidence="7">
    <location>
        <begin position="327"/>
        <end position="352"/>
    </location>
</feature>
<dbReference type="InterPro" id="IPR020846">
    <property type="entry name" value="MFS_dom"/>
</dbReference>
<dbReference type="EMBL" id="JMCB01000006">
    <property type="protein sequence ID" value="KFE68425.1"/>
    <property type="molecule type" value="Genomic_DNA"/>
</dbReference>